<organism evidence="4 5">
    <name type="scientific">Variibacter gotjawalensis</name>
    <dbReference type="NCBI Taxonomy" id="1333996"/>
    <lineage>
        <taxon>Bacteria</taxon>
        <taxon>Pseudomonadati</taxon>
        <taxon>Pseudomonadota</taxon>
        <taxon>Alphaproteobacteria</taxon>
        <taxon>Hyphomicrobiales</taxon>
        <taxon>Nitrobacteraceae</taxon>
        <taxon>Variibacter</taxon>
    </lineage>
</organism>
<feature type="domain" description="N-acetyltransferase" evidence="3">
    <location>
        <begin position="2"/>
        <end position="153"/>
    </location>
</feature>
<dbReference type="GO" id="GO:0016747">
    <property type="term" value="F:acyltransferase activity, transferring groups other than amino-acyl groups"/>
    <property type="evidence" value="ECO:0007669"/>
    <property type="project" value="InterPro"/>
</dbReference>
<dbReference type="AlphaFoldDB" id="A0A0S3PUZ0"/>
<gene>
    <name evidence="4" type="ORF">GJW-30_1_02284</name>
</gene>
<evidence type="ECO:0000313" key="4">
    <source>
        <dbReference type="EMBL" id="BAT59751.1"/>
    </source>
</evidence>
<dbReference type="OrthoDB" id="9789603at2"/>
<evidence type="ECO:0000313" key="5">
    <source>
        <dbReference type="Proteomes" id="UP000236884"/>
    </source>
</evidence>
<protein>
    <submittedName>
        <fullName evidence="4">Putative acetyltransferase</fullName>
    </submittedName>
</protein>
<dbReference type="InterPro" id="IPR016181">
    <property type="entry name" value="Acyl_CoA_acyltransferase"/>
</dbReference>
<dbReference type="Gene3D" id="3.40.630.30">
    <property type="match status" value="1"/>
</dbReference>
<dbReference type="PROSITE" id="PS51186">
    <property type="entry name" value="GNAT"/>
    <property type="match status" value="1"/>
</dbReference>
<dbReference type="EMBL" id="AP014946">
    <property type="protein sequence ID" value="BAT59751.1"/>
    <property type="molecule type" value="Genomic_DNA"/>
</dbReference>
<dbReference type="KEGG" id="vgo:GJW-30_1_02284"/>
<name>A0A0S3PUZ0_9BRAD</name>
<sequence length="154" mass="16698">MQVSRCDDPARLPDILAVMHAAFGSLNIDPPSGALRETVDDLAKRLASDVIFIVEEEGALIASVFCTPLGDALYVGRLAVAPSHQRRGIAKRLMAEAESEARRRSLGKLTLRARLMLPDNIAFFRACGFVTGAEHAHAGYAHPTNVEMEKTLSD</sequence>
<dbReference type="SUPFAM" id="SSF55729">
    <property type="entry name" value="Acyl-CoA N-acyltransferases (Nat)"/>
    <property type="match status" value="1"/>
</dbReference>
<reference evidence="4 5" key="1">
    <citation type="submission" date="2015-08" db="EMBL/GenBank/DDBJ databases">
        <title>Investigation of the bacterial diversity of lava forest soil.</title>
        <authorList>
            <person name="Lee J.S."/>
        </authorList>
    </citation>
    <scope>NUCLEOTIDE SEQUENCE [LARGE SCALE GENOMIC DNA]</scope>
    <source>
        <strain evidence="4 5">GJW-30</strain>
    </source>
</reference>
<evidence type="ECO:0000259" key="3">
    <source>
        <dbReference type="PROSITE" id="PS51186"/>
    </source>
</evidence>
<dbReference type="RefSeq" id="WP_096355378.1">
    <property type="nucleotide sequence ID" value="NZ_AP014946.1"/>
</dbReference>
<dbReference type="InterPro" id="IPR000182">
    <property type="entry name" value="GNAT_dom"/>
</dbReference>
<proteinExistence type="predicted"/>
<dbReference type="PANTHER" id="PTHR43877">
    <property type="entry name" value="AMINOALKYLPHOSPHONATE N-ACETYLTRANSFERASE-RELATED-RELATED"/>
    <property type="match status" value="1"/>
</dbReference>
<keyword evidence="1 4" id="KW-0808">Transferase</keyword>
<dbReference type="InterPro" id="IPR050832">
    <property type="entry name" value="Bact_Acetyltransf"/>
</dbReference>
<dbReference type="Proteomes" id="UP000236884">
    <property type="component" value="Chromosome"/>
</dbReference>
<dbReference type="Pfam" id="PF00583">
    <property type="entry name" value="Acetyltransf_1"/>
    <property type="match status" value="1"/>
</dbReference>
<dbReference type="CDD" id="cd04301">
    <property type="entry name" value="NAT_SF"/>
    <property type="match status" value="1"/>
</dbReference>
<keyword evidence="2" id="KW-0012">Acyltransferase</keyword>
<evidence type="ECO:0000256" key="2">
    <source>
        <dbReference type="ARBA" id="ARBA00023315"/>
    </source>
</evidence>
<evidence type="ECO:0000256" key="1">
    <source>
        <dbReference type="ARBA" id="ARBA00022679"/>
    </source>
</evidence>
<keyword evidence="5" id="KW-1185">Reference proteome</keyword>
<accession>A0A0S3PUZ0</accession>